<comment type="caution">
    <text evidence="1">The sequence shown here is derived from an EMBL/GenBank/DDBJ whole genome shotgun (WGS) entry which is preliminary data.</text>
</comment>
<organism evidence="1 2">
    <name type="scientific">Pseudolycoriella hygida</name>
    <dbReference type="NCBI Taxonomy" id="35572"/>
    <lineage>
        <taxon>Eukaryota</taxon>
        <taxon>Metazoa</taxon>
        <taxon>Ecdysozoa</taxon>
        <taxon>Arthropoda</taxon>
        <taxon>Hexapoda</taxon>
        <taxon>Insecta</taxon>
        <taxon>Pterygota</taxon>
        <taxon>Neoptera</taxon>
        <taxon>Endopterygota</taxon>
        <taxon>Diptera</taxon>
        <taxon>Nematocera</taxon>
        <taxon>Sciaroidea</taxon>
        <taxon>Sciaridae</taxon>
        <taxon>Pseudolycoriella</taxon>
    </lineage>
</organism>
<feature type="non-terminal residue" evidence="1">
    <location>
        <position position="1"/>
    </location>
</feature>
<sequence length="91" mass="10602">GHNTAPTSISCDSWHPLWGPIQRWVSTATSRMKRHHETSTPCTTTIAMMTSRPINQRYQVTDIFQSEAFDLNKKEMHEQLVEPFIFIFTHI</sequence>
<evidence type="ECO:0000313" key="1">
    <source>
        <dbReference type="EMBL" id="KAJ6639758.1"/>
    </source>
</evidence>
<gene>
    <name evidence="1" type="ORF">Bhyg_12505</name>
</gene>
<accession>A0A9Q0MXH1</accession>
<protein>
    <submittedName>
        <fullName evidence="1">Uncharacterized protein</fullName>
    </submittedName>
</protein>
<reference evidence="1" key="1">
    <citation type="submission" date="2022-07" db="EMBL/GenBank/DDBJ databases">
        <authorList>
            <person name="Trinca V."/>
            <person name="Uliana J.V.C."/>
            <person name="Torres T.T."/>
            <person name="Ward R.J."/>
            <person name="Monesi N."/>
        </authorList>
    </citation>
    <scope>NUCLEOTIDE SEQUENCE</scope>
    <source>
        <strain evidence="1">HSMRA1968</strain>
        <tissue evidence="1">Whole embryos</tissue>
    </source>
</reference>
<proteinExistence type="predicted"/>
<evidence type="ECO:0000313" key="2">
    <source>
        <dbReference type="Proteomes" id="UP001151699"/>
    </source>
</evidence>
<dbReference type="AlphaFoldDB" id="A0A9Q0MXH1"/>
<feature type="non-terminal residue" evidence="1">
    <location>
        <position position="91"/>
    </location>
</feature>
<dbReference type="Proteomes" id="UP001151699">
    <property type="component" value="Chromosome X"/>
</dbReference>
<name>A0A9Q0MXH1_9DIPT</name>
<dbReference type="EMBL" id="WJQU01000003">
    <property type="protein sequence ID" value="KAJ6639758.1"/>
    <property type="molecule type" value="Genomic_DNA"/>
</dbReference>
<keyword evidence="2" id="KW-1185">Reference proteome</keyword>